<sequence>MQDIPYDVWLHIASFLSPDEVSNLYTLNSTWLGLALDARYKTAFIGSLHRRATERSLNRLTDPKIAPRVRSLTFRPGHLCKILQAKKQKLAGESGVSEILKAFENLSIQTRKALGFNELSMPPDMVKKNLMKIMSLLTCLKSLRIEVRGEEHLYFSQSSEDFFAPGWSAFKDNLTSLDLRVTLEDLRKVLPAPPKDTLTSLETLSVQIVRASITTDAIAIVKDTLVPFINKQYRTLRTLELDVAEQVSMSPLLLNLVHMPLLSSFKLKQRLVSQEELDFSGLKHFFETHRYHLNTLDIGVISTCIYYPTPFPFFSQDCFQVFLPRLQHLILDLHDFPLDYLVGLIPFIRGFNTLLSLDVVGHEWSFESLRELIFPSGLFSKLRSLKLTVFLFTPLVLATLAECLPTLESLRIGFSEIGPVGFFDIFTEEIPWFVYELEQRVFPSWHLHSLDFERPLHTSPALRQRYKIALVQALPSVQMFSGLSREEYIATSAPI</sequence>
<gene>
    <name evidence="1" type="ORF">CVT26_014925</name>
</gene>
<dbReference type="SUPFAM" id="SSF52047">
    <property type="entry name" value="RNI-like"/>
    <property type="match status" value="1"/>
</dbReference>
<dbReference type="OrthoDB" id="3039255at2759"/>
<reference evidence="1 2" key="1">
    <citation type="journal article" date="2018" name="Evol. Lett.">
        <title>Horizontal gene cluster transfer increased hallucinogenic mushroom diversity.</title>
        <authorList>
            <person name="Reynolds H.T."/>
            <person name="Vijayakumar V."/>
            <person name="Gluck-Thaler E."/>
            <person name="Korotkin H.B."/>
            <person name="Matheny P.B."/>
            <person name="Slot J.C."/>
        </authorList>
    </citation>
    <scope>NUCLEOTIDE SEQUENCE [LARGE SCALE GENOMIC DNA]</scope>
    <source>
        <strain evidence="1 2">SRW20</strain>
    </source>
</reference>
<evidence type="ECO:0008006" key="3">
    <source>
        <dbReference type="Google" id="ProtNLM"/>
    </source>
</evidence>
<name>A0A409XWT9_9AGAR</name>
<accession>A0A409XWT9</accession>
<dbReference type="InterPro" id="IPR032675">
    <property type="entry name" value="LRR_dom_sf"/>
</dbReference>
<dbReference type="EMBL" id="NHYE01001431">
    <property type="protein sequence ID" value="PPQ95234.1"/>
    <property type="molecule type" value="Genomic_DNA"/>
</dbReference>
<dbReference type="Gene3D" id="3.80.10.10">
    <property type="entry name" value="Ribonuclease Inhibitor"/>
    <property type="match status" value="1"/>
</dbReference>
<proteinExistence type="predicted"/>
<protein>
    <recommendedName>
        <fullName evidence="3">F-box domain-containing protein</fullName>
    </recommendedName>
</protein>
<dbReference type="InParanoid" id="A0A409XWT9"/>
<dbReference type="AlphaFoldDB" id="A0A409XWT9"/>
<dbReference type="Proteomes" id="UP000284706">
    <property type="component" value="Unassembled WGS sequence"/>
</dbReference>
<keyword evidence="2" id="KW-1185">Reference proteome</keyword>
<organism evidence="1 2">
    <name type="scientific">Gymnopilus dilepis</name>
    <dbReference type="NCBI Taxonomy" id="231916"/>
    <lineage>
        <taxon>Eukaryota</taxon>
        <taxon>Fungi</taxon>
        <taxon>Dikarya</taxon>
        <taxon>Basidiomycota</taxon>
        <taxon>Agaricomycotina</taxon>
        <taxon>Agaricomycetes</taxon>
        <taxon>Agaricomycetidae</taxon>
        <taxon>Agaricales</taxon>
        <taxon>Agaricineae</taxon>
        <taxon>Hymenogastraceae</taxon>
        <taxon>Gymnopilus</taxon>
    </lineage>
</organism>
<evidence type="ECO:0000313" key="2">
    <source>
        <dbReference type="Proteomes" id="UP000284706"/>
    </source>
</evidence>
<comment type="caution">
    <text evidence="1">The sequence shown here is derived from an EMBL/GenBank/DDBJ whole genome shotgun (WGS) entry which is preliminary data.</text>
</comment>
<evidence type="ECO:0000313" key="1">
    <source>
        <dbReference type="EMBL" id="PPQ95234.1"/>
    </source>
</evidence>